<dbReference type="InterPro" id="IPR003347">
    <property type="entry name" value="JmjC_dom"/>
</dbReference>
<dbReference type="OrthoDB" id="479699at2"/>
<keyword evidence="3" id="KW-1185">Reference proteome</keyword>
<evidence type="ECO:0000259" key="1">
    <source>
        <dbReference type="PROSITE" id="PS51184"/>
    </source>
</evidence>
<dbReference type="PANTHER" id="PTHR12461">
    <property type="entry name" value="HYPOXIA-INDUCIBLE FACTOR 1 ALPHA INHIBITOR-RELATED"/>
    <property type="match status" value="1"/>
</dbReference>
<gene>
    <name evidence="2" type="ORF">FAZ21_07200</name>
</gene>
<dbReference type="Pfam" id="PF13621">
    <property type="entry name" value="Cupin_8"/>
    <property type="match status" value="1"/>
</dbReference>
<evidence type="ECO:0000313" key="3">
    <source>
        <dbReference type="Proteomes" id="UP000310016"/>
    </source>
</evidence>
<reference evidence="2 3" key="1">
    <citation type="submission" date="2019-04" db="EMBL/GenBank/DDBJ databases">
        <title>Chitiniphilus eburnea sp. nov., a novel chitinolytic bacterium isolated from aquaculture sludge.</title>
        <authorList>
            <person name="Sheng M."/>
        </authorList>
    </citation>
    <scope>NUCLEOTIDE SEQUENCE [LARGE SCALE GENOMIC DNA]</scope>
    <source>
        <strain evidence="2 3">HX-2-15</strain>
    </source>
</reference>
<organism evidence="2 3">
    <name type="scientific">Chitiniphilus eburneus</name>
    <dbReference type="NCBI Taxonomy" id="2571148"/>
    <lineage>
        <taxon>Bacteria</taxon>
        <taxon>Pseudomonadati</taxon>
        <taxon>Pseudomonadota</taxon>
        <taxon>Betaproteobacteria</taxon>
        <taxon>Neisseriales</taxon>
        <taxon>Chitinibacteraceae</taxon>
        <taxon>Chitiniphilus</taxon>
    </lineage>
</organism>
<dbReference type="EMBL" id="SUMF01000005">
    <property type="protein sequence ID" value="TJZ74751.1"/>
    <property type="molecule type" value="Genomic_DNA"/>
</dbReference>
<dbReference type="AlphaFoldDB" id="A0A4U0Q188"/>
<dbReference type="Proteomes" id="UP000310016">
    <property type="component" value="Unassembled WGS sequence"/>
</dbReference>
<dbReference type="PROSITE" id="PS51184">
    <property type="entry name" value="JMJC"/>
    <property type="match status" value="1"/>
</dbReference>
<dbReference type="PANTHER" id="PTHR12461:SF105">
    <property type="entry name" value="HYPOXIA-INDUCIBLE FACTOR 1-ALPHA INHIBITOR"/>
    <property type="match status" value="1"/>
</dbReference>
<dbReference type="InterPro" id="IPR041667">
    <property type="entry name" value="Cupin_8"/>
</dbReference>
<comment type="caution">
    <text evidence="2">The sequence shown here is derived from an EMBL/GenBank/DDBJ whole genome shotgun (WGS) entry which is preliminary data.</text>
</comment>
<accession>A0A4U0Q188</accession>
<dbReference type="RefSeq" id="WP_136772608.1">
    <property type="nucleotide sequence ID" value="NZ_CP156074.1"/>
</dbReference>
<name>A0A4U0Q188_9NEIS</name>
<sequence>MNERVAQATAPQPMTDDWRRWLAENLLLGNDPQQLLGVLVGNGFTPADARLEVEQALSSPYLAGAQRLKNRVAKRDWVLACQRKLNRQRSTEVPRRERLSTEEFFEHYYSAARPVIITGMMDDWPAMRKWSLDHFRQGWAEREVEVQFGRNGDPHYELNKLAHKRVMKFGDFVDQVRDAGRTNDFYMTATNDSLNRRALTELWDDIVQVPAYLDGGRGAQGFLWLGPAGTITPFHHDLTNNFMAQVIGRKRLLLMPACEIASVYNHSHCFTHVDGRDIDYARFPAMRDAQVLECTLNPGEILFLPVGCWHFVEGLDVSCTVSFTNFRWDNDYSSFYPTMQEF</sequence>
<feature type="domain" description="JmjC" evidence="1">
    <location>
        <begin position="191"/>
        <end position="342"/>
    </location>
</feature>
<dbReference type="SMART" id="SM00558">
    <property type="entry name" value="JmjC"/>
    <property type="match status" value="1"/>
</dbReference>
<dbReference type="SUPFAM" id="SSF51197">
    <property type="entry name" value="Clavaminate synthase-like"/>
    <property type="match status" value="1"/>
</dbReference>
<evidence type="ECO:0000313" key="2">
    <source>
        <dbReference type="EMBL" id="TJZ74751.1"/>
    </source>
</evidence>
<protein>
    <submittedName>
        <fullName evidence="2">Cupin-like domain-containing protein</fullName>
    </submittedName>
</protein>
<proteinExistence type="predicted"/>
<dbReference type="Gene3D" id="2.60.120.650">
    <property type="entry name" value="Cupin"/>
    <property type="match status" value="1"/>
</dbReference>